<proteinExistence type="predicted"/>
<evidence type="ECO:0000313" key="1">
    <source>
        <dbReference type="EMBL" id="MBB5191668.1"/>
    </source>
</evidence>
<sequence>MAKTDCMPEPRSSPEPPNVLFDAIECVVDFDSLYPYSPALLLGPDVLLRAAFLPCERVKAYVGKGVILIGHHQQLAQWLEGKAGPLN</sequence>
<dbReference type="EMBL" id="JACHHN010000004">
    <property type="protein sequence ID" value="MBB5191668.1"/>
    <property type="molecule type" value="Genomic_DNA"/>
</dbReference>
<reference evidence="1 2" key="1">
    <citation type="submission" date="2020-08" db="EMBL/GenBank/DDBJ databases">
        <title>Genomic Encyclopedia of Type Strains, Phase IV (KMG-IV): sequencing the most valuable type-strain genomes for metagenomic binning, comparative biology and taxonomic classification.</title>
        <authorList>
            <person name="Goeker M."/>
        </authorList>
    </citation>
    <scope>NUCLEOTIDE SEQUENCE [LARGE SCALE GENOMIC DNA]</scope>
    <source>
        <strain evidence="1 2">DSM 18233</strain>
    </source>
</reference>
<evidence type="ECO:0000313" key="2">
    <source>
        <dbReference type="Proteomes" id="UP000543030"/>
    </source>
</evidence>
<gene>
    <name evidence="1" type="ORF">HNQ50_002398</name>
</gene>
<accession>A0A840RGM1</accession>
<dbReference type="Proteomes" id="UP000543030">
    <property type="component" value="Unassembled WGS sequence"/>
</dbReference>
<keyword evidence="2" id="KW-1185">Reference proteome</keyword>
<dbReference type="AlphaFoldDB" id="A0A840RGM1"/>
<comment type="caution">
    <text evidence="1">The sequence shown here is derived from an EMBL/GenBank/DDBJ whole genome shotgun (WGS) entry which is preliminary data.</text>
</comment>
<organism evidence="1 2">
    <name type="scientific">Silvimonas terrae</name>
    <dbReference type="NCBI Taxonomy" id="300266"/>
    <lineage>
        <taxon>Bacteria</taxon>
        <taxon>Pseudomonadati</taxon>
        <taxon>Pseudomonadota</taxon>
        <taxon>Betaproteobacteria</taxon>
        <taxon>Neisseriales</taxon>
        <taxon>Chitinibacteraceae</taxon>
        <taxon>Silvimonas</taxon>
    </lineage>
</organism>
<name>A0A840RGM1_9NEIS</name>
<protein>
    <submittedName>
        <fullName evidence="1">Uncharacterized protein</fullName>
    </submittedName>
</protein>